<evidence type="ECO:0000256" key="1">
    <source>
        <dbReference type="ARBA" id="ARBA00001974"/>
    </source>
</evidence>
<evidence type="ECO:0000256" key="2">
    <source>
        <dbReference type="ARBA" id="ARBA00022630"/>
    </source>
</evidence>
<dbReference type="Gene3D" id="3.50.50.60">
    <property type="entry name" value="FAD/NAD(P)-binding domain"/>
    <property type="match status" value="2"/>
</dbReference>
<keyword evidence="7" id="KW-0223">Dioxygenase</keyword>
<dbReference type="PANTHER" id="PTHR43557">
    <property type="entry name" value="APOPTOSIS-INDUCING FACTOR 1"/>
    <property type="match status" value="1"/>
</dbReference>
<dbReference type="GO" id="GO:0051213">
    <property type="term" value="F:dioxygenase activity"/>
    <property type="evidence" value="ECO:0007669"/>
    <property type="project" value="UniProtKB-KW"/>
</dbReference>
<protein>
    <submittedName>
        <fullName evidence="7">3-phenylpropionate/trans-cinnamate dioxygenase ferredoxin reductase subunit</fullName>
        <ecNumber evidence="7">1.18.1.3</ecNumber>
    </submittedName>
</protein>
<evidence type="ECO:0000256" key="3">
    <source>
        <dbReference type="ARBA" id="ARBA00022827"/>
    </source>
</evidence>
<comment type="cofactor">
    <cofactor evidence="1">
        <name>FAD</name>
        <dbReference type="ChEBI" id="CHEBI:57692"/>
    </cofactor>
</comment>
<keyword evidence="2" id="KW-0285">Flavoprotein</keyword>
<reference evidence="7 8" key="1">
    <citation type="submission" date="2020-08" db="EMBL/GenBank/DDBJ databases">
        <title>Genomic Encyclopedia of Type Strains, Phase IV (KMG-V): Genome sequencing to study the core and pangenomes of soil and plant-associated prokaryotes.</title>
        <authorList>
            <person name="Whitman W."/>
        </authorList>
    </citation>
    <scope>NUCLEOTIDE SEQUENCE [LARGE SCALE GENOMIC DNA]</scope>
    <source>
        <strain evidence="7 8">JPY162</strain>
    </source>
</reference>
<dbReference type="NCBIfam" id="NF007286">
    <property type="entry name" value="PRK09754.1"/>
    <property type="match status" value="1"/>
</dbReference>
<evidence type="ECO:0000313" key="7">
    <source>
        <dbReference type="EMBL" id="MBB5404670.1"/>
    </source>
</evidence>
<dbReference type="InterPro" id="IPR036188">
    <property type="entry name" value="FAD/NAD-bd_sf"/>
</dbReference>
<dbReference type="AlphaFoldDB" id="A0A7W8P6X4"/>
<evidence type="ECO:0000313" key="8">
    <source>
        <dbReference type="Proteomes" id="UP000592820"/>
    </source>
</evidence>
<dbReference type="InterPro" id="IPR028202">
    <property type="entry name" value="Reductase_C"/>
</dbReference>
<dbReference type="PANTHER" id="PTHR43557:SF2">
    <property type="entry name" value="RIESKE DOMAIN-CONTAINING PROTEIN-RELATED"/>
    <property type="match status" value="1"/>
</dbReference>
<dbReference type="Pfam" id="PF07992">
    <property type="entry name" value="Pyr_redox_2"/>
    <property type="match status" value="1"/>
</dbReference>
<accession>A0A7W8P6X4</accession>
<comment type="caution">
    <text evidence="7">The sequence shown here is derived from an EMBL/GenBank/DDBJ whole genome shotgun (WGS) entry which is preliminary data.</text>
</comment>
<dbReference type="Pfam" id="PF14759">
    <property type="entry name" value="Reductase_C"/>
    <property type="match status" value="1"/>
</dbReference>
<dbReference type="SUPFAM" id="SSF51905">
    <property type="entry name" value="FAD/NAD(P)-binding domain"/>
    <property type="match status" value="1"/>
</dbReference>
<dbReference type="GO" id="GO:0016651">
    <property type="term" value="F:oxidoreductase activity, acting on NAD(P)H"/>
    <property type="evidence" value="ECO:0007669"/>
    <property type="project" value="TreeGrafter"/>
</dbReference>
<evidence type="ECO:0000259" key="6">
    <source>
        <dbReference type="Pfam" id="PF14759"/>
    </source>
</evidence>
<evidence type="ECO:0000259" key="5">
    <source>
        <dbReference type="Pfam" id="PF07992"/>
    </source>
</evidence>
<dbReference type="GO" id="GO:0008860">
    <property type="term" value="F:ferredoxin-NAD+ reductase activity"/>
    <property type="evidence" value="ECO:0007669"/>
    <property type="project" value="UniProtKB-EC"/>
</dbReference>
<keyword evidence="3" id="KW-0274">FAD</keyword>
<dbReference type="Gene3D" id="3.30.390.30">
    <property type="match status" value="1"/>
</dbReference>
<dbReference type="InterPro" id="IPR050446">
    <property type="entry name" value="FAD-oxidoreductase/Apoptosis"/>
</dbReference>
<dbReference type="Proteomes" id="UP000592820">
    <property type="component" value="Unassembled WGS sequence"/>
</dbReference>
<organism evidence="7 8">
    <name type="scientific">Paraburkholderia youngii</name>
    <dbReference type="NCBI Taxonomy" id="2782701"/>
    <lineage>
        <taxon>Bacteria</taxon>
        <taxon>Pseudomonadati</taxon>
        <taxon>Pseudomonadota</taxon>
        <taxon>Betaproteobacteria</taxon>
        <taxon>Burkholderiales</taxon>
        <taxon>Burkholderiaceae</taxon>
        <taxon>Paraburkholderia</taxon>
    </lineage>
</organism>
<dbReference type="EMBL" id="JACHDE010000022">
    <property type="protein sequence ID" value="MBB5404670.1"/>
    <property type="molecule type" value="Genomic_DNA"/>
</dbReference>
<feature type="domain" description="FAD/NAD(P)-binding" evidence="5">
    <location>
        <begin position="6"/>
        <end position="301"/>
    </location>
</feature>
<keyword evidence="4 7" id="KW-0560">Oxidoreductase</keyword>
<dbReference type="PRINTS" id="PR00368">
    <property type="entry name" value="FADPNR"/>
</dbReference>
<gene>
    <name evidence="7" type="ORF">HDG41_006766</name>
</gene>
<dbReference type="InterPro" id="IPR053382">
    <property type="entry name" value="Ring-hydroxylating_dioxygenase"/>
</dbReference>
<name>A0A7W8P6X4_9BURK</name>
<dbReference type="RefSeq" id="WP_184228413.1">
    <property type="nucleotide sequence ID" value="NZ_JACHDE010000022.1"/>
</dbReference>
<feature type="domain" description="Reductase C-terminal" evidence="6">
    <location>
        <begin position="320"/>
        <end position="403"/>
    </location>
</feature>
<sequence length="408" mass="43898">MNRPVYVIVGAGQAGANAAAELRRQGFEGRVLLVGDEAHPPYERPPLSKDVLLRPEQTRCAVHADDFYAQHDIELQIGVAVSTLDRQTRKLTLANGTSIAYDKLLLATGAQARRLPLLDALGENVHTLRTLDDARKIASELRAGRRILLVGAGVIGLELASSAADLSAQVTVIEAAPLAMGRCAPVLLSQFLCDVHRRRGVTFHFGATLANATRENGEIVLNLQDGTRIAGDAVIYGVGAQPDIALARSAGLAIDNGIVIDAACRTSDVHIYAAGDVASRHDASSGTYRRHETWDNAQKQGIAAARAMLGLAPDAQTAPWFWTDQCGLNVQFVGDMSAPDWIVRGQLNEPPCMLFGLDEAGALVGAITVNFGREMRSVRQLVERRVKLAREVLLDPGRTMREIAKEVV</sequence>
<dbReference type="GO" id="GO:0005737">
    <property type="term" value="C:cytoplasm"/>
    <property type="evidence" value="ECO:0007669"/>
    <property type="project" value="TreeGrafter"/>
</dbReference>
<evidence type="ECO:0000256" key="4">
    <source>
        <dbReference type="ARBA" id="ARBA00023002"/>
    </source>
</evidence>
<dbReference type="PRINTS" id="PR00411">
    <property type="entry name" value="PNDRDTASEI"/>
</dbReference>
<dbReference type="InterPro" id="IPR023753">
    <property type="entry name" value="FAD/NAD-binding_dom"/>
</dbReference>
<dbReference type="NCBIfam" id="NF042949">
    <property type="entry name" value="3PPDioc_HcaD"/>
    <property type="match status" value="1"/>
</dbReference>
<dbReference type="EC" id="1.18.1.3" evidence="7"/>
<dbReference type="SUPFAM" id="SSF55424">
    <property type="entry name" value="FAD/NAD-linked reductases, dimerisation (C-terminal) domain"/>
    <property type="match status" value="1"/>
</dbReference>
<proteinExistence type="predicted"/>
<dbReference type="InterPro" id="IPR016156">
    <property type="entry name" value="FAD/NAD-linked_Rdtase_dimer_sf"/>
</dbReference>